<proteinExistence type="predicted"/>
<sequence length="214" mass="22824">MNDRRAEVKGAHGGTHLRTPAVDRSPPWSLATSSDTPSAHDLACALADQIRPGAAPRDVVVSFSVRRQAAAKYDHGSCGGPVTVFAQALHAQLYGLPTDDDPLPTALDALLQAAHTATAPEQQTAILQQVAEQLRNAIEIIQRYQYQAQWDRLPDTVAEQLRDARDQAQQVAKTLDAVAPAFSSHPAAPVPPAPQSRHAASPPAPTTPPAGRRR</sequence>
<gene>
    <name evidence="2" type="ORF">ACFVZC_02940</name>
</gene>
<name>A0ABW6PZV4_9ACTN</name>
<evidence type="ECO:0000256" key="1">
    <source>
        <dbReference type="SAM" id="MobiDB-lite"/>
    </source>
</evidence>
<feature type="compositionally biased region" description="Low complexity" evidence="1">
    <location>
        <begin position="177"/>
        <end position="187"/>
    </location>
</feature>
<dbReference type="Proteomes" id="UP001601627">
    <property type="component" value="Unassembled WGS sequence"/>
</dbReference>
<accession>A0ABW6PZV4</accession>
<dbReference type="EMBL" id="JBHVZQ010000001">
    <property type="protein sequence ID" value="MFF1272376.1"/>
    <property type="molecule type" value="Genomic_DNA"/>
</dbReference>
<protein>
    <submittedName>
        <fullName evidence="2">Uncharacterized protein</fullName>
    </submittedName>
</protein>
<organism evidence="2 3">
    <name type="scientific">Streptomyces marokkonensis</name>
    <dbReference type="NCBI Taxonomy" id="324855"/>
    <lineage>
        <taxon>Bacteria</taxon>
        <taxon>Bacillati</taxon>
        <taxon>Actinomycetota</taxon>
        <taxon>Actinomycetes</taxon>
        <taxon>Kitasatosporales</taxon>
        <taxon>Streptomycetaceae</taxon>
        <taxon>Streptomyces</taxon>
    </lineage>
</organism>
<dbReference type="RefSeq" id="WP_388232746.1">
    <property type="nucleotide sequence ID" value="NZ_JBHVZQ010000001.1"/>
</dbReference>
<evidence type="ECO:0000313" key="3">
    <source>
        <dbReference type="Proteomes" id="UP001601627"/>
    </source>
</evidence>
<keyword evidence="3" id="KW-1185">Reference proteome</keyword>
<comment type="caution">
    <text evidence="2">The sequence shown here is derived from an EMBL/GenBank/DDBJ whole genome shotgun (WGS) entry which is preliminary data.</text>
</comment>
<reference evidence="2 3" key="1">
    <citation type="submission" date="2024-09" db="EMBL/GenBank/DDBJ databases">
        <title>The Natural Products Discovery Center: Release of the First 8490 Sequenced Strains for Exploring Actinobacteria Biosynthetic Diversity.</title>
        <authorList>
            <person name="Kalkreuter E."/>
            <person name="Kautsar S.A."/>
            <person name="Yang D."/>
            <person name="Bader C.D."/>
            <person name="Teijaro C.N."/>
            <person name="Fluegel L."/>
            <person name="Davis C.M."/>
            <person name="Simpson J.R."/>
            <person name="Lauterbach L."/>
            <person name="Steele A.D."/>
            <person name="Gui C."/>
            <person name="Meng S."/>
            <person name="Li G."/>
            <person name="Viehrig K."/>
            <person name="Ye F."/>
            <person name="Su P."/>
            <person name="Kiefer A.F."/>
            <person name="Nichols A."/>
            <person name="Cepeda A.J."/>
            <person name="Yan W."/>
            <person name="Fan B."/>
            <person name="Jiang Y."/>
            <person name="Adhikari A."/>
            <person name="Zheng C.-J."/>
            <person name="Schuster L."/>
            <person name="Cowan T.M."/>
            <person name="Smanski M.J."/>
            <person name="Chevrette M.G."/>
            <person name="De Carvalho L.P.S."/>
            <person name="Shen B."/>
        </authorList>
    </citation>
    <scope>NUCLEOTIDE SEQUENCE [LARGE SCALE GENOMIC DNA]</scope>
    <source>
        <strain evidence="2 3">NPDC058328</strain>
    </source>
</reference>
<feature type="region of interest" description="Disordered" evidence="1">
    <location>
        <begin position="1"/>
        <end position="35"/>
    </location>
</feature>
<evidence type="ECO:0000313" key="2">
    <source>
        <dbReference type="EMBL" id="MFF1272376.1"/>
    </source>
</evidence>
<feature type="compositionally biased region" description="Basic and acidic residues" evidence="1">
    <location>
        <begin position="1"/>
        <end position="10"/>
    </location>
</feature>
<feature type="region of interest" description="Disordered" evidence="1">
    <location>
        <begin position="175"/>
        <end position="214"/>
    </location>
</feature>